<dbReference type="PANTHER" id="PTHR43289">
    <property type="entry name" value="MITOGEN-ACTIVATED PROTEIN KINASE KINASE KINASE 20-RELATED"/>
    <property type="match status" value="1"/>
</dbReference>
<dbReference type="InterPro" id="IPR017441">
    <property type="entry name" value="Protein_kinase_ATP_BS"/>
</dbReference>
<feature type="compositionally biased region" description="Pro residues" evidence="6">
    <location>
        <begin position="405"/>
        <end position="419"/>
    </location>
</feature>
<dbReference type="PROSITE" id="PS50011">
    <property type="entry name" value="PROTEIN_KINASE_DOM"/>
    <property type="match status" value="1"/>
</dbReference>
<keyword evidence="4 5" id="KW-0067">ATP-binding</keyword>
<organism evidence="8 9">
    <name type="scientific">Henriciella pelagia</name>
    <dbReference type="NCBI Taxonomy" id="1977912"/>
    <lineage>
        <taxon>Bacteria</taxon>
        <taxon>Pseudomonadati</taxon>
        <taxon>Pseudomonadota</taxon>
        <taxon>Alphaproteobacteria</taxon>
        <taxon>Hyphomonadales</taxon>
        <taxon>Hyphomonadaceae</taxon>
        <taxon>Henriciella</taxon>
    </lineage>
</organism>
<feature type="region of interest" description="Disordered" evidence="6">
    <location>
        <begin position="396"/>
        <end position="419"/>
    </location>
</feature>
<comment type="caution">
    <text evidence="8">The sequence shown here is derived from an EMBL/GenBank/DDBJ whole genome shotgun (WGS) entry which is preliminary data.</text>
</comment>
<feature type="binding site" evidence="5">
    <location>
        <position position="98"/>
    </location>
    <ligand>
        <name>ATP</name>
        <dbReference type="ChEBI" id="CHEBI:30616"/>
    </ligand>
</feature>
<keyword evidence="9" id="KW-1185">Reference proteome</keyword>
<accession>A0ABQ1K2L1</accession>
<dbReference type="Gene3D" id="1.10.510.10">
    <property type="entry name" value="Transferase(Phosphotransferase) domain 1"/>
    <property type="match status" value="1"/>
</dbReference>
<evidence type="ECO:0000259" key="7">
    <source>
        <dbReference type="PROSITE" id="PS50011"/>
    </source>
</evidence>
<protein>
    <recommendedName>
        <fullName evidence="7">Protein kinase domain-containing protein</fullName>
    </recommendedName>
</protein>
<dbReference type="CDD" id="cd14014">
    <property type="entry name" value="STKc_PknB_like"/>
    <property type="match status" value="1"/>
</dbReference>
<evidence type="ECO:0000256" key="4">
    <source>
        <dbReference type="ARBA" id="ARBA00022840"/>
    </source>
</evidence>
<name>A0ABQ1K2L1_9PROT</name>
<dbReference type="InterPro" id="IPR026870">
    <property type="entry name" value="Zinc_ribbon_dom"/>
</dbReference>
<dbReference type="RefSeq" id="WP_084393449.1">
    <property type="nucleotide sequence ID" value="NZ_BMKF01000005.1"/>
</dbReference>
<dbReference type="InterPro" id="IPR000719">
    <property type="entry name" value="Prot_kinase_dom"/>
</dbReference>
<evidence type="ECO:0000256" key="2">
    <source>
        <dbReference type="ARBA" id="ARBA00022741"/>
    </source>
</evidence>
<dbReference type="InterPro" id="IPR008271">
    <property type="entry name" value="Ser/Thr_kinase_AS"/>
</dbReference>
<feature type="domain" description="Protein kinase" evidence="7">
    <location>
        <begin position="69"/>
        <end position="322"/>
    </location>
</feature>
<dbReference type="Gene3D" id="3.30.200.20">
    <property type="entry name" value="Phosphorylase Kinase, domain 1"/>
    <property type="match status" value="1"/>
</dbReference>
<keyword evidence="2 5" id="KW-0547">Nucleotide-binding</keyword>
<evidence type="ECO:0000313" key="8">
    <source>
        <dbReference type="EMBL" id="GGB81940.1"/>
    </source>
</evidence>
<evidence type="ECO:0000256" key="6">
    <source>
        <dbReference type="SAM" id="MobiDB-lite"/>
    </source>
</evidence>
<gene>
    <name evidence="8" type="ORF">GCM10011503_33380</name>
</gene>
<dbReference type="PANTHER" id="PTHR43289:SF34">
    <property type="entry name" value="SERINE_THREONINE-PROTEIN KINASE YBDM-RELATED"/>
    <property type="match status" value="1"/>
</dbReference>
<dbReference type="Proteomes" id="UP000628854">
    <property type="component" value="Unassembled WGS sequence"/>
</dbReference>
<dbReference type="PROSITE" id="PS00107">
    <property type="entry name" value="PROTEIN_KINASE_ATP"/>
    <property type="match status" value="1"/>
</dbReference>
<keyword evidence="1" id="KW-0808">Transferase</keyword>
<dbReference type="SUPFAM" id="SSF56112">
    <property type="entry name" value="Protein kinase-like (PK-like)"/>
    <property type="match status" value="1"/>
</dbReference>
<proteinExistence type="predicted"/>
<dbReference type="PROSITE" id="PS00108">
    <property type="entry name" value="PROTEIN_KINASE_ST"/>
    <property type="match status" value="1"/>
</dbReference>
<evidence type="ECO:0000256" key="3">
    <source>
        <dbReference type="ARBA" id="ARBA00022777"/>
    </source>
</evidence>
<dbReference type="InterPro" id="IPR011009">
    <property type="entry name" value="Kinase-like_dom_sf"/>
</dbReference>
<dbReference type="Pfam" id="PF13240">
    <property type="entry name" value="Zn_Ribbon_1"/>
    <property type="match status" value="1"/>
</dbReference>
<evidence type="ECO:0000313" key="9">
    <source>
        <dbReference type="Proteomes" id="UP000628854"/>
    </source>
</evidence>
<dbReference type="EMBL" id="BMKF01000005">
    <property type="protein sequence ID" value="GGB81940.1"/>
    <property type="molecule type" value="Genomic_DNA"/>
</dbReference>
<sequence length="521" mass="55482">MSACTKCDTELPDDAAFCPECGERVGGEAYSPVQTIGGLETVMPESDTAAQTDAAVTILSPGSVFAERYTIEGVLGQGGMGVVYLAKDSASEEKVALKLIHPNRISGEKALKRLVDEGLITRKLRHPNIVAVYDVGAVNGQPYVTMEYVEGTSLRQWQRTFMQKQQDISFPVAARIIEEILKGLEAAHEAGVVHRDLKPENIILLGEPSAQKASLRILDFGIARATKATTQADTGTGLGTPGYMAPEQRTNPDMVTPAADLFSVSVIFYELLVEVLPQGHWQAPSGGRSDVPPAIDQLIESGLSLRPSSRPQSVDQYRKAMAQSGRKPITPINRKTSLNLPKWALWAGAAAVGIGAVSVFEMVGEDVTGPYDSDPCAGLYGNDYQLCAGYDINDEEEEGDEPIVPVSPPPPPPPPPPNPYAKLSGPWTDNWGTRLNIQVTSSGSISGSGYGPDGSRLNLSGRMSTSPVTGQLSAPNVGMTFATQLRWDGGCHVDYVTYNPDGSVNLAGQFHANHAPGAPCP</sequence>
<evidence type="ECO:0000256" key="1">
    <source>
        <dbReference type="ARBA" id="ARBA00022679"/>
    </source>
</evidence>
<evidence type="ECO:0000256" key="5">
    <source>
        <dbReference type="PROSITE-ProRule" id="PRU10141"/>
    </source>
</evidence>
<dbReference type="Pfam" id="PF00069">
    <property type="entry name" value="Pkinase"/>
    <property type="match status" value="1"/>
</dbReference>
<keyword evidence="3" id="KW-0418">Kinase</keyword>
<reference evidence="9" key="1">
    <citation type="journal article" date="2019" name="Int. J. Syst. Evol. Microbiol.">
        <title>The Global Catalogue of Microorganisms (GCM) 10K type strain sequencing project: providing services to taxonomists for standard genome sequencing and annotation.</title>
        <authorList>
            <consortium name="The Broad Institute Genomics Platform"/>
            <consortium name="The Broad Institute Genome Sequencing Center for Infectious Disease"/>
            <person name="Wu L."/>
            <person name="Ma J."/>
        </authorList>
    </citation>
    <scope>NUCLEOTIDE SEQUENCE [LARGE SCALE GENOMIC DNA]</scope>
    <source>
        <strain evidence="9">CGMCC 1.15928</strain>
    </source>
</reference>
<dbReference type="SMART" id="SM00220">
    <property type="entry name" value="S_TKc"/>
    <property type="match status" value="1"/>
</dbReference>